<keyword evidence="1" id="KW-0812">Transmembrane</keyword>
<dbReference type="InterPro" id="IPR002881">
    <property type="entry name" value="DUF58"/>
</dbReference>
<dbReference type="Pfam" id="PF01882">
    <property type="entry name" value="DUF58"/>
    <property type="match status" value="1"/>
</dbReference>
<feature type="transmembrane region" description="Helical" evidence="1">
    <location>
        <begin position="30"/>
        <end position="50"/>
    </location>
</feature>
<reference evidence="3" key="1">
    <citation type="submission" date="2022-05" db="EMBL/GenBank/DDBJ databases">
        <title>Novel bacterial taxa in a minimal lignocellulolytic consortium and its capacity to transform plastics disclosed by genome-resolved metagenomics.</title>
        <authorList>
            <person name="Rodriguez C.A.D."/>
            <person name="Diaz-Garcia L."/>
            <person name="Herrera K."/>
            <person name="Tarazona N.A."/>
            <person name="Sproer C."/>
            <person name="Overmann J."/>
            <person name="Jimenez D.J."/>
        </authorList>
    </citation>
    <scope>NUCLEOTIDE SEQUENCE</scope>
    <source>
        <strain evidence="3">MAG5</strain>
    </source>
</reference>
<dbReference type="Proteomes" id="UP001056756">
    <property type="component" value="Chromosome"/>
</dbReference>
<keyword evidence="1" id="KW-1133">Transmembrane helix</keyword>
<accession>A0A9J6ZAT1</accession>
<organism evidence="3 4">
    <name type="scientific">Candidatus Pristimantibacillus lignocellulolyticus</name>
    <dbReference type="NCBI Taxonomy" id="2994561"/>
    <lineage>
        <taxon>Bacteria</taxon>
        <taxon>Bacillati</taxon>
        <taxon>Bacillota</taxon>
        <taxon>Bacilli</taxon>
        <taxon>Bacillales</taxon>
        <taxon>Paenibacillaceae</taxon>
        <taxon>Candidatus Pristimantibacillus</taxon>
    </lineage>
</organism>
<evidence type="ECO:0000313" key="3">
    <source>
        <dbReference type="EMBL" id="URN93056.1"/>
    </source>
</evidence>
<feature type="domain" description="DUF58" evidence="2">
    <location>
        <begin position="206"/>
        <end position="366"/>
    </location>
</feature>
<protein>
    <submittedName>
        <fullName evidence="3">DUF58 domain-containing protein</fullName>
    </submittedName>
</protein>
<keyword evidence="1" id="KW-0472">Membrane</keyword>
<evidence type="ECO:0000259" key="2">
    <source>
        <dbReference type="Pfam" id="PF01882"/>
    </source>
</evidence>
<dbReference type="AlphaFoldDB" id="A0A9J6ZAT1"/>
<dbReference type="PANTHER" id="PTHR34351">
    <property type="entry name" value="SLR1927 PROTEIN-RELATED"/>
    <property type="match status" value="1"/>
</dbReference>
<proteinExistence type="predicted"/>
<name>A0A9J6ZAT1_9BACL</name>
<sequence>MNSKRSWIGLIVLYVCSLFYFLFQGGKTSLMLFGILNVLLVYLFIGYWGGIRHIHGHRLIGYEGHHRQQTQIVAGHSLQITFSAQFPRFMLMPYVIVSEKLIRHDGTKQLYEGTMVPGFRNKDQWQYIIPHLKRGQYSFATTSFLSYDAFGLKSHGREIYINNTIQVFPQTLSAKQWTELLRVHLGIYSSNMFSKYTKESTQQNGIREYMHGDRLSKIHWAATARTGSWKSKDFEREAMKKSIVVLDRYVKPSSSKDIERLQQRFEISVSMAASILDYSMKNDSAIGLLSVGEQYFYNAPSTGMAHHVEMMNHLMTVDSDATRPVSQLLHNRTKALQGNNVLFIVTFELSKELLTSLKQIRGESTLFYIASHSTAAEQLEAIAAISAFRIEGYQVIEINEWETTFESLEGSGA</sequence>
<evidence type="ECO:0000256" key="1">
    <source>
        <dbReference type="SAM" id="Phobius"/>
    </source>
</evidence>
<evidence type="ECO:0000313" key="4">
    <source>
        <dbReference type="Proteomes" id="UP001056756"/>
    </source>
</evidence>
<dbReference type="KEGG" id="plig:NAG76_14535"/>
<dbReference type="PANTHER" id="PTHR34351:SF2">
    <property type="entry name" value="DUF58 DOMAIN-CONTAINING PROTEIN"/>
    <property type="match status" value="1"/>
</dbReference>
<feature type="transmembrane region" description="Helical" evidence="1">
    <location>
        <begin position="6"/>
        <end position="23"/>
    </location>
</feature>
<gene>
    <name evidence="3" type="ORF">NAG76_14535</name>
</gene>
<dbReference type="EMBL" id="CP097899">
    <property type="protein sequence ID" value="URN93056.1"/>
    <property type="molecule type" value="Genomic_DNA"/>
</dbReference>